<dbReference type="PANTHER" id="PTHR35337">
    <property type="entry name" value="SLR1478 PROTEIN"/>
    <property type="match status" value="1"/>
</dbReference>
<name>A0A1E3M218_9SPHN</name>
<evidence type="ECO:0008006" key="4">
    <source>
        <dbReference type="Google" id="ProtNLM"/>
    </source>
</evidence>
<feature type="transmembrane region" description="Helical" evidence="1">
    <location>
        <begin position="244"/>
        <end position="264"/>
    </location>
</feature>
<dbReference type="RefSeq" id="WP_069318916.1">
    <property type="nucleotide sequence ID" value="NZ_MDDS01000005.1"/>
</dbReference>
<evidence type="ECO:0000313" key="2">
    <source>
        <dbReference type="EMBL" id="ODP39415.1"/>
    </source>
</evidence>
<keyword evidence="1" id="KW-1133">Transmembrane helix</keyword>
<dbReference type="OrthoDB" id="7699993at2"/>
<feature type="transmembrane region" description="Helical" evidence="1">
    <location>
        <begin position="117"/>
        <end position="135"/>
    </location>
</feature>
<accession>A0A1E3M218</accession>
<comment type="caution">
    <text evidence="2">The sequence shown here is derived from an EMBL/GenBank/DDBJ whole genome shotgun (WGS) entry which is preliminary data.</text>
</comment>
<dbReference type="AlphaFoldDB" id="A0A1E3M218"/>
<sequence>MSGAALAPSFGLSQFRAERESDWQRLEQLLDLVEKKSPKRLTNQDLIELPRLYRATLSALSIARETSLDGSMIAYLESLSTRAYFILYGCREPLWHQVGSFFASGWAAAVRGIRGEIVLIAALFFASALAGYALVLSDPTWFSALVPGEMASGRDMQASADYLRGTLYDPPEQGGLEVFATYLFTHNAQISILAFALGFAFGIPTFFLIAQNGVMLGAFYAVFVPKGLGWGLTGWLMIHGTTELSAIILAGAAGLHIGRAVAFPGMRTRFAAAGDAGRRGALVMIGVVIMLLVAGLLEGFARQLIVDDGARYAIAALMLAFWILYFTLAGRSLDDRP</sequence>
<dbReference type="InterPro" id="IPR002798">
    <property type="entry name" value="SpoIIM-like"/>
</dbReference>
<keyword evidence="1" id="KW-0472">Membrane</keyword>
<dbReference type="Proteomes" id="UP000094487">
    <property type="component" value="Unassembled WGS sequence"/>
</dbReference>
<dbReference type="PANTHER" id="PTHR35337:SF1">
    <property type="entry name" value="SLR1478 PROTEIN"/>
    <property type="match status" value="1"/>
</dbReference>
<gene>
    <name evidence="2" type="ORF">BFL28_10045</name>
</gene>
<feature type="transmembrane region" description="Helical" evidence="1">
    <location>
        <begin position="217"/>
        <end position="238"/>
    </location>
</feature>
<dbReference type="Pfam" id="PF01944">
    <property type="entry name" value="SpoIIM"/>
    <property type="match status" value="1"/>
</dbReference>
<dbReference type="EMBL" id="MDDS01000005">
    <property type="protein sequence ID" value="ODP39415.1"/>
    <property type="molecule type" value="Genomic_DNA"/>
</dbReference>
<feature type="transmembrane region" description="Helical" evidence="1">
    <location>
        <begin position="309"/>
        <end position="328"/>
    </location>
</feature>
<feature type="transmembrane region" description="Helical" evidence="1">
    <location>
        <begin position="190"/>
        <end position="210"/>
    </location>
</feature>
<protein>
    <recommendedName>
        <fullName evidence="4">Stage II sporulation protein M</fullName>
    </recommendedName>
</protein>
<evidence type="ECO:0000256" key="1">
    <source>
        <dbReference type="SAM" id="Phobius"/>
    </source>
</evidence>
<keyword evidence="1" id="KW-0812">Transmembrane</keyword>
<organism evidence="2 3">
    <name type="scientific">Sphingomonas turrisvirgatae</name>
    <dbReference type="NCBI Taxonomy" id="1888892"/>
    <lineage>
        <taxon>Bacteria</taxon>
        <taxon>Pseudomonadati</taxon>
        <taxon>Pseudomonadota</taxon>
        <taxon>Alphaproteobacteria</taxon>
        <taxon>Sphingomonadales</taxon>
        <taxon>Sphingomonadaceae</taxon>
        <taxon>Sphingomonas</taxon>
    </lineage>
</organism>
<feature type="transmembrane region" description="Helical" evidence="1">
    <location>
        <begin position="276"/>
        <end position="297"/>
    </location>
</feature>
<dbReference type="STRING" id="1888892.BFL28_10045"/>
<proteinExistence type="predicted"/>
<evidence type="ECO:0000313" key="3">
    <source>
        <dbReference type="Proteomes" id="UP000094487"/>
    </source>
</evidence>
<keyword evidence="3" id="KW-1185">Reference proteome</keyword>
<reference evidence="2 3" key="1">
    <citation type="submission" date="2016-08" db="EMBL/GenBank/DDBJ databases">
        <title>Draft genome of the agarase producing Sphingomonas sp. MCT13.</title>
        <authorList>
            <person name="D'Andrea M.M."/>
            <person name="Rossolini G.M."/>
            <person name="Thaller M.C."/>
        </authorList>
    </citation>
    <scope>NUCLEOTIDE SEQUENCE [LARGE SCALE GENOMIC DNA]</scope>
    <source>
        <strain evidence="2 3">MCT13</strain>
    </source>
</reference>